<evidence type="ECO:0000313" key="9">
    <source>
        <dbReference type="EMBL" id="KAH3833168.1"/>
    </source>
</evidence>
<evidence type="ECO:0000256" key="3">
    <source>
        <dbReference type="ARBA" id="ARBA00022475"/>
    </source>
</evidence>
<dbReference type="Pfam" id="PF23110">
    <property type="entry name" value="H1_KCTD8_12_16"/>
    <property type="match status" value="1"/>
</dbReference>
<dbReference type="Proteomes" id="UP000828390">
    <property type="component" value="Unassembled WGS sequence"/>
</dbReference>
<dbReference type="PANTHER" id="PTHR14499:SF136">
    <property type="entry name" value="GH08630P"/>
    <property type="match status" value="1"/>
</dbReference>
<gene>
    <name evidence="9" type="ORF">DPMN_106469</name>
</gene>
<dbReference type="Gene3D" id="3.30.710.10">
    <property type="entry name" value="Potassium Channel Kv1.1, Chain A"/>
    <property type="match status" value="1"/>
</dbReference>
<keyword evidence="6" id="KW-0966">Cell projection</keyword>
<proteinExistence type="predicted"/>
<evidence type="ECO:0000259" key="7">
    <source>
        <dbReference type="Pfam" id="PF02214"/>
    </source>
</evidence>
<evidence type="ECO:0000259" key="8">
    <source>
        <dbReference type="Pfam" id="PF23110"/>
    </source>
</evidence>
<reference evidence="9" key="1">
    <citation type="journal article" date="2019" name="bioRxiv">
        <title>The Genome of the Zebra Mussel, Dreissena polymorpha: A Resource for Invasive Species Research.</title>
        <authorList>
            <person name="McCartney M.A."/>
            <person name="Auch B."/>
            <person name="Kono T."/>
            <person name="Mallez S."/>
            <person name="Zhang Y."/>
            <person name="Obille A."/>
            <person name="Becker A."/>
            <person name="Abrahante J.E."/>
            <person name="Garbe J."/>
            <person name="Badalamenti J.P."/>
            <person name="Herman A."/>
            <person name="Mangelson H."/>
            <person name="Liachko I."/>
            <person name="Sullivan S."/>
            <person name="Sone E.D."/>
            <person name="Koren S."/>
            <person name="Silverstein K.A.T."/>
            <person name="Beckman K.B."/>
            <person name="Gohl D.M."/>
        </authorList>
    </citation>
    <scope>NUCLEOTIDE SEQUENCE</scope>
    <source>
        <strain evidence="9">Duluth1</strain>
        <tissue evidence="9">Whole animal</tissue>
    </source>
</reference>
<dbReference type="GO" id="GO:0005886">
    <property type="term" value="C:plasma membrane"/>
    <property type="evidence" value="ECO:0007669"/>
    <property type="project" value="UniProtKB-SubCell"/>
</dbReference>
<dbReference type="PANTHER" id="PTHR14499">
    <property type="entry name" value="POTASSIUM CHANNEL TETRAMERIZATION DOMAIN-CONTAINING"/>
    <property type="match status" value="1"/>
</dbReference>
<evidence type="ECO:0000313" key="10">
    <source>
        <dbReference type="Proteomes" id="UP000828390"/>
    </source>
</evidence>
<protein>
    <recommendedName>
        <fullName evidence="11">BTB/POZ domain-containing protein KCTD16</fullName>
    </recommendedName>
</protein>
<dbReference type="InterPro" id="IPR011333">
    <property type="entry name" value="SKP1/BTB/POZ_sf"/>
</dbReference>
<dbReference type="SUPFAM" id="SSF54695">
    <property type="entry name" value="POZ domain"/>
    <property type="match status" value="1"/>
</dbReference>
<dbReference type="InterPro" id="IPR057093">
    <property type="entry name" value="H1_KCTD8_12_16"/>
</dbReference>
<reference evidence="9" key="2">
    <citation type="submission" date="2020-11" db="EMBL/GenBank/DDBJ databases">
        <authorList>
            <person name="McCartney M.A."/>
            <person name="Auch B."/>
            <person name="Kono T."/>
            <person name="Mallez S."/>
            <person name="Becker A."/>
            <person name="Gohl D.M."/>
            <person name="Silverstein K.A.T."/>
            <person name="Koren S."/>
            <person name="Bechman K.B."/>
            <person name="Herman A."/>
            <person name="Abrahante J.E."/>
            <person name="Garbe J."/>
        </authorList>
    </citation>
    <scope>NUCLEOTIDE SEQUENCE</scope>
    <source>
        <strain evidence="9">Duluth1</strain>
        <tissue evidence="9">Whole animal</tissue>
    </source>
</reference>
<evidence type="ECO:0000256" key="6">
    <source>
        <dbReference type="ARBA" id="ARBA00023273"/>
    </source>
</evidence>
<accession>A0A9D4K512</accession>
<evidence type="ECO:0008006" key="11">
    <source>
        <dbReference type="Google" id="ProtNLM"/>
    </source>
</evidence>
<comment type="subcellular location">
    <subcellularLocation>
        <location evidence="1">Cell membrane</location>
    </subcellularLocation>
    <subcellularLocation>
        <location evidence="2">Cell projection</location>
        <location evidence="2">Neuron projection</location>
    </subcellularLocation>
</comment>
<keyword evidence="5" id="KW-0472">Membrane</keyword>
<evidence type="ECO:0000256" key="1">
    <source>
        <dbReference type="ARBA" id="ARBA00004236"/>
    </source>
</evidence>
<dbReference type="GO" id="GO:0043005">
    <property type="term" value="C:neuron projection"/>
    <property type="evidence" value="ECO:0007669"/>
    <property type="project" value="UniProtKB-SubCell"/>
</dbReference>
<evidence type="ECO:0000256" key="5">
    <source>
        <dbReference type="ARBA" id="ARBA00023136"/>
    </source>
</evidence>
<keyword evidence="3" id="KW-1003">Cell membrane</keyword>
<dbReference type="CDD" id="cd18367">
    <property type="entry name" value="BTB_POZ_KCTD8-like"/>
    <property type="match status" value="1"/>
</dbReference>
<sequence length="267" mass="30316">MSTNGGQKAIFPDIVELNVGGVFYTTTLATLVKMKESVLGETFLGKQGSTLIKDAKGKYFIDRDGVLFRYVLDYLRNEKLVLPENFHERERLRQEADFFYLTDMSKYLSVISRDGYLNPLTNNTAHEPVQRSNSVGSPVNENGKACGLITLGYRGTFAFGRDGLADVKFRKLSRIIICGRVSLCREVFKDTLNESRDPDRGSSDRYSSRFFLKHSFLEQAFDMLQEEGFQLVASCASGTNNAGEIKPGMDTEEAKWQHYNEFVFERR</sequence>
<dbReference type="EMBL" id="JAIWYP010000004">
    <property type="protein sequence ID" value="KAH3833168.1"/>
    <property type="molecule type" value="Genomic_DNA"/>
</dbReference>
<dbReference type="InterPro" id="IPR003131">
    <property type="entry name" value="T1-type_BTB"/>
</dbReference>
<feature type="domain" description="KCTD8/12/16 H1" evidence="8">
    <location>
        <begin position="147"/>
        <end position="266"/>
    </location>
</feature>
<keyword evidence="10" id="KW-1185">Reference proteome</keyword>
<dbReference type="Pfam" id="PF02214">
    <property type="entry name" value="BTB_2"/>
    <property type="match status" value="1"/>
</dbReference>
<name>A0A9D4K512_DREPO</name>
<dbReference type="AlphaFoldDB" id="A0A9D4K512"/>
<evidence type="ECO:0000256" key="2">
    <source>
        <dbReference type="ARBA" id="ARBA00004487"/>
    </source>
</evidence>
<evidence type="ECO:0000256" key="4">
    <source>
        <dbReference type="ARBA" id="ARBA00022553"/>
    </source>
</evidence>
<feature type="domain" description="Potassium channel tetramerisation-type BTB" evidence="7">
    <location>
        <begin position="15"/>
        <end position="103"/>
    </location>
</feature>
<comment type="caution">
    <text evidence="9">The sequence shown here is derived from an EMBL/GenBank/DDBJ whole genome shotgun (WGS) entry which is preliminary data.</text>
</comment>
<keyword evidence="4" id="KW-0597">Phosphoprotein</keyword>
<dbReference type="CDD" id="cd22204">
    <property type="entry name" value="H1_KCTD12-like"/>
    <property type="match status" value="1"/>
</dbReference>
<organism evidence="9 10">
    <name type="scientific">Dreissena polymorpha</name>
    <name type="common">Zebra mussel</name>
    <name type="synonym">Mytilus polymorpha</name>
    <dbReference type="NCBI Taxonomy" id="45954"/>
    <lineage>
        <taxon>Eukaryota</taxon>
        <taxon>Metazoa</taxon>
        <taxon>Spiralia</taxon>
        <taxon>Lophotrochozoa</taxon>
        <taxon>Mollusca</taxon>
        <taxon>Bivalvia</taxon>
        <taxon>Autobranchia</taxon>
        <taxon>Heteroconchia</taxon>
        <taxon>Euheterodonta</taxon>
        <taxon>Imparidentia</taxon>
        <taxon>Neoheterodontei</taxon>
        <taxon>Myida</taxon>
        <taxon>Dreissenoidea</taxon>
        <taxon>Dreissenidae</taxon>
        <taxon>Dreissena</taxon>
    </lineage>
</organism>
<dbReference type="GO" id="GO:0051260">
    <property type="term" value="P:protein homooligomerization"/>
    <property type="evidence" value="ECO:0007669"/>
    <property type="project" value="InterPro"/>
</dbReference>